<feature type="transmembrane region" description="Helical" evidence="1">
    <location>
        <begin position="53"/>
        <end position="73"/>
    </location>
</feature>
<evidence type="ECO:0000256" key="1">
    <source>
        <dbReference type="SAM" id="Phobius"/>
    </source>
</evidence>
<protein>
    <submittedName>
        <fullName evidence="2">Uncharacterized protein</fullName>
    </submittedName>
</protein>
<organism evidence="2">
    <name type="scientific">Fagus sylvatica</name>
    <name type="common">Beechnut</name>
    <dbReference type="NCBI Taxonomy" id="28930"/>
    <lineage>
        <taxon>Eukaryota</taxon>
        <taxon>Viridiplantae</taxon>
        <taxon>Streptophyta</taxon>
        <taxon>Embryophyta</taxon>
        <taxon>Tracheophyta</taxon>
        <taxon>Spermatophyta</taxon>
        <taxon>Magnoliopsida</taxon>
        <taxon>eudicotyledons</taxon>
        <taxon>Gunneridae</taxon>
        <taxon>Pentapetalae</taxon>
        <taxon>rosids</taxon>
        <taxon>fabids</taxon>
        <taxon>Fagales</taxon>
        <taxon>Fagaceae</taxon>
        <taxon>Fagus</taxon>
    </lineage>
</organism>
<reference evidence="2" key="1">
    <citation type="submission" date="2018-02" db="EMBL/GenBank/DDBJ databases">
        <authorList>
            <person name="Cohen D.B."/>
            <person name="Kent A.D."/>
        </authorList>
    </citation>
    <scope>NUCLEOTIDE SEQUENCE</scope>
</reference>
<dbReference type="AlphaFoldDB" id="A0A2N9IEI2"/>
<feature type="transmembrane region" description="Helical" evidence="1">
    <location>
        <begin position="21"/>
        <end position="41"/>
    </location>
</feature>
<gene>
    <name evidence="2" type="ORF">FSB_LOCUS50750</name>
</gene>
<keyword evidence="1" id="KW-0812">Transmembrane</keyword>
<proteinExistence type="predicted"/>
<keyword evidence="1" id="KW-0472">Membrane</keyword>
<accession>A0A2N9IEI2</accession>
<dbReference type="EMBL" id="OIVN01005534">
    <property type="protein sequence ID" value="SPD22868.1"/>
    <property type="molecule type" value="Genomic_DNA"/>
</dbReference>
<evidence type="ECO:0000313" key="2">
    <source>
        <dbReference type="EMBL" id="SPD22868.1"/>
    </source>
</evidence>
<name>A0A2N9IEI2_FAGSY</name>
<keyword evidence="1" id="KW-1133">Transmembrane helix</keyword>
<sequence>MMLWRTTRRRTKAALRSDKSVLDFALSTMVITTLWVMCDWFELGLDIDDRIDFWVWMGLAWRAMLWTFAFLYIRWLRFWIFNIAATDERRHGGSVLERDEYYDNIFGFGTKDYNHIPC</sequence>